<protein>
    <recommendedName>
        <fullName evidence="2">Baseplate protein J-like domain-containing protein</fullName>
    </recommendedName>
</protein>
<name>A0A3B0YCG0_9ZZZZ</name>
<gene>
    <name evidence="1" type="ORF">MNBD_GAMMA10-3140</name>
</gene>
<reference evidence="1" key="1">
    <citation type="submission" date="2018-06" db="EMBL/GenBank/DDBJ databases">
        <authorList>
            <person name="Zhirakovskaya E."/>
        </authorList>
    </citation>
    <scope>NUCLEOTIDE SEQUENCE</scope>
</reference>
<evidence type="ECO:0000313" key="1">
    <source>
        <dbReference type="EMBL" id="VAW71879.1"/>
    </source>
</evidence>
<evidence type="ECO:0008006" key="2">
    <source>
        <dbReference type="Google" id="ProtNLM"/>
    </source>
</evidence>
<proteinExistence type="predicted"/>
<dbReference type="EMBL" id="UOFJ01000630">
    <property type="protein sequence ID" value="VAW71879.1"/>
    <property type="molecule type" value="Genomic_DNA"/>
</dbReference>
<sequence length="894" mass="99117">MACQHDCDKAKIYPEKIQNRPALDNINYRIGSYATMREHLLDTLNQNKTLQHWTHRGADDPGIALLEGAAIVGDVLSFYQNLYANEVFLRTANWQESIRERVQLTGYRPAPGIGGETHFAVRVKGEQPVLIPAGFGFKATLKDQPQSAEFESTTEVIACPHLSEFNLYRRPQPAASIAPNTNQLELVAVGNQSNITDITNIDIRAGDRIMLLPDGSMFNTNSIYAAQKKSEILIVKSVETLLDRLRITFEGQLMHSRAQQVSAYVIGRSFRHFGYNAPRKLNKYNGTQVTQVDTKFTRWVAGKTSGSTYYSGFSAIEMPLDQTLNDIALGSKLICEGFFEFKDHTGVSVISRNNVPFTLLKKITDFSTDTLQWAHIEGSTTVLTLNSRLIKNAQIRQEKIDIRSIRFHEVISPKLTLASPTQWQDNEFSNGIVQYFGSYEQLRALAERRLIFRDNTSGATQTVHVSSSENDFELALSASGKDKKNPWLWDITLQETPQFQQRQFDQQTPEVTVYGNTVASTQGKTIADVVLGSGDNREIFQTFKIPDAPLTWLLNPAQTPAHQAALKIYVEGILWQPVDNFFNSRAEDSVYIIREDEQGDSWVQFGDGKNGARLPSGNNNILATYRKGNGATGVIEVDSNASAVGKLKALEKVFLPGEVLGGALAESAETTRIAAPVKMQSLGRIVSLADIEAETLNIPGVLKARADWAAPNGVPLVQLTVLTKSASQAALDKVRDTLMYYSRCRGPARFSILVLKGNLAFIYLNVRAGYAANRRVEDIRPQIMQALGTISLNPESSNTQGLFGSQTTRFGQPTHISKIIAAIQQVDGIRWVEIDALQKMNPGTAQETDPLNFIKPSVLSRNDVINCPPTCLLALHEQHIDLSLGLDAIKRECE</sequence>
<dbReference type="AlphaFoldDB" id="A0A3B0YCG0"/>
<organism evidence="1">
    <name type="scientific">hydrothermal vent metagenome</name>
    <dbReference type="NCBI Taxonomy" id="652676"/>
    <lineage>
        <taxon>unclassified sequences</taxon>
        <taxon>metagenomes</taxon>
        <taxon>ecological metagenomes</taxon>
    </lineage>
</organism>
<accession>A0A3B0YCG0</accession>